<feature type="compositionally biased region" description="Basic and acidic residues" evidence="1">
    <location>
        <begin position="14"/>
        <end position="27"/>
    </location>
</feature>
<dbReference type="EMBL" id="JANUCP010000007">
    <property type="protein sequence ID" value="MCS3920799.1"/>
    <property type="molecule type" value="Genomic_DNA"/>
</dbReference>
<protein>
    <submittedName>
        <fullName evidence="2">Uncharacterized protein</fullName>
    </submittedName>
</protein>
<feature type="region of interest" description="Disordered" evidence="1">
    <location>
        <begin position="1"/>
        <end position="27"/>
    </location>
</feature>
<feature type="compositionally biased region" description="Acidic residues" evidence="1">
    <location>
        <begin position="1"/>
        <end position="10"/>
    </location>
</feature>
<evidence type="ECO:0000313" key="3">
    <source>
        <dbReference type="Proteomes" id="UP001204798"/>
    </source>
</evidence>
<keyword evidence="3" id="KW-1185">Reference proteome</keyword>
<evidence type="ECO:0000313" key="2">
    <source>
        <dbReference type="EMBL" id="MCS3920799.1"/>
    </source>
</evidence>
<comment type="caution">
    <text evidence="2">The sequence shown here is derived from an EMBL/GenBank/DDBJ whole genome shotgun (WGS) entry which is preliminary data.</text>
</comment>
<dbReference type="Proteomes" id="UP001204798">
    <property type="component" value="Unassembled WGS sequence"/>
</dbReference>
<proteinExistence type="predicted"/>
<gene>
    <name evidence="2" type="ORF">M2350_003236</name>
</gene>
<evidence type="ECO:0000256" key="1">
    <source>
        <dbReference type="SAM" id="MobiDB-lite"/>
    </source>
</evidence>
<name>A0ABT2ET21_9BACT</name>
<sequence length="27" mass="3111">MQVWDGEDLPTEVRSTERELLNEHIGG</sequence>
<reference evidence="2 3" key="1">
    <citation type="submission" date="2022-08" db="EMBL/GenBank/DDBJ databases">
        <title>Bacterial and archaeal communities from various locations to study Microbial Dark Matter (Phase II).</title>
        <authorList>
            <person name="Stepanauskas R."/>
        </authorList>
    </citation>
    <scope>NUCLEOTIDE SEQUENCE [LARGE SCALE GENOMIC DNA]</scope>
    <source>
        <strain evidence="2 3">PD1</strain>
    </source>
</reference>
<organism evidence="2 3">
    <name type="scientific">Candidatus Fervidibacter sacchari</name>
    <dbReference type="NCBI Taxonomy" id="1448929"/>
    <lineage>
        <taxon>Bacteria</taxon>
        <taxon>Candidatus Fervidibacterota</taxon>
        <taxon>Candidatus Fervidibacter</taxon>
    </lineage>
</organism>
<accession>A0ABT2ET21</accession>